<gene>
    <name evidence="2" type="ORF">HC352_01020</name>
</gene>
<dbReference type="NCBIfam" id="TIGR01764">
    <property type="entry name" value="excise"/>
    <property type="match status" value="1"/>
</dbReference>
<dbReference type="Gene3D" id="1.10.1660.10">
    <property type="match status" value="1"/>
</dbReference>
<dbReference type="RefSeq" id="WP_168917182.1">
    <property type="nucleotide sequence ID" value="NZ_CP050804.1"/>
</dbReference>
<evidence type="ECO:0000313" key="2">
    <source>
        <dbReference type="EMBL" id="QJC21240.1"/>
    </source>
</evidence>
<keyword evidence="3" id="KW-1185">Reference proteome</keyword>
<dbReference type="AlphaFoldDB" id="A0A6H2EJ70"/>
<evidence type="ECO:0000313" key="3">
    <source>
        <dbReference type="Proteomes" id="UP000502298"/>
    </source>
</evidence>
<dbReference type="KEGG" id="arca:HC352_01020"/>
<reference evidence="2 3" key="1">
    <citation type="submission" date="2020-03" db="EMBL/GenBank/DDBJ databases">
        <title>Complete genome of Arcanobacterium buesumensis sp. nov. strain 2701.</title>
        <authorList>
            <person name="Borowiak M."/>
            <person name="Alssahen M."/>
            <person name="Laemmler C."/>
            <person name="Malorny B."/>
            <person name="Hassan A."/>
            <person name="Prenger-Berninghoff E."/>
            <person name="Ploetz M."/>
            <person name="Abdulmawjood A."/>
        </authorList>
    </citation>
    <scope>NUCLEOTIDE SEQUENCE [LARGE SCALE GENOMIC DNA]</scope>
    <source>
        <strain evidence="2 3">2701</strain>
    </source>
</reference>
<proteinExistence type="predicted"/>
<dbReference type="Pfam" id="PF12728">
    <property type="entry name" value="HTH_17"/>
    <property type="match status" value="1"/>
</dbReference>
<evidence type="ECO:0000259" key="1">
    <source>
        <dbReference type="Pfam" id="PF12728"/>
    </source>
</evidence>
<sequence>MTEFDTELMTPAEVAALFRVDPKTVARWSDSGKIPSIRTLGGHRRFRRSDIVAILENNTTEID</sequence>
<accession>A0A6H2EJ70</accession>
<protein>
    <submittedName>
        <fullName evidence="2">BldC family transcriptional regulator</fullName>
    </submittedName>
</protein>
<dbReference type="GO" id="GO:0003677">
    <property type="term" value="F:DNA binding"/>
    <property type="evidence" value="ECO:0007669"/>
    <property type="project" value="InterPro"/>
</dbReference>
<organism evidence="2 3">
    <name type="scientific">Arcanobacterium buesumense</name>
    <dbReference type="NCBI Taxonomy" id="2722751"/>
    <lineage>
        <taxon>Bacteria</taxon>
        <taxon>Bacillati</taxon>
        <taxon>Actinomycetota</taxon>
        <taxon>Actinomycetes</taxon>
        <taxon>Actinomycetales</taxon>
        <taxon>Actinomycetaceae</taxon>
        <taxon>Arcanobacterium</taxon>
    </lineage>
</organism>
<dbReference type="InterPro" id="IPR010093">
    <property type="entry name" value="SinI_DNA-bd"/>
</dbReference>
<feature type="domain" description="Helix-turn-helix" evidence="1">
    <location>
        <begin position="8"/>
        <end position="58"/>
    </location>
</feature>
<name>A0A6H2EJ70_9ACTO</name>
<dbReference type="InterPro" id="IPR048048">
    <property type="entry name" value="BldC-like"/>
</dbReference>
<dbReference type="EMBL" id="CP050804">
    <property type="protein sequence ID" value="QJC21240.1"/>
    <property type="molecule type" value="Genomic_DNA"/>
</dbReference>
<dbReference type="CDD" id="cd04762">
    <property type="entry name" value="HTH_MerR-trunc"/>
    <property type="match status" value="1"/>
</dbReference>
<dbReference type="InterPro" id="IPR041657">
    <property type="entry name" value="HTH_17"/>
</dbReference>
<dbReference type="SUPFAM" id="SSF46955">
    <property type="entry name" value="Putative DNA-binding domain"/>
    <property type="match status" value="1"/>
</dbReference>
<dbReference type="NCBIfam" id="NF033787">
    <property type="entry name" value="HTH_BldC"/>
    <property type="match status" value="1"/>
</dbReference>
<dbReference type="Proteomes" id="UP000502298">
    <property type="component" value="Chromosome"/>
</dbReference>
<dbReference type="InterPro" id="IPR009061">
    <property type="entry name" value="DNA-bd_dom_put_sf"/>
</dbReference>